<dbReference type="RefSeq" id="WP_133840751.1">
    <property type="nucleotide sequence ID" value="NZ_FXXP01000002.1"/>
</dbReference>
<accession>A0A238JC84</accession>
<sequence>MSDTCKLSCTCGQMQWHIKAGADGRHLICYCPDCQTGTRHLGKQDSYLTDGGTQIFQTTPDNFVIDQGAEHLGLMRLGPKGLFRWYATCCDTPIANTLPSPTLPFVGAVLPAGTDHFGRATCHANTDSATKKIRQRGVPGAVYSLFWRAAKALISGKDKLRPFFNPDKTPVVAPKVLTLEERNSARP</sequence>
<gene>
    <name evidence="1" type="ORF">TRP8649_02137</name>
</gene>
<protein>
    <recommendedName>
        <fullName evidence="3">CENP-V/GFA domain-containing protein</fullName>
    </recommendedName>
</protein>
<dbReference type="AlphaFoldDB" id="A0A238JC84"/>
<reference evidence="2" key="1">
    <citation type="submission" date="2017-05" db="EMBL/GenBank/DDBJ databases">
        <authorList>
            <person name="Rodrigo-Torres L."/>
            <person name="Arahal R. D."/>
            <person name="Lucena T."/>
        </authorList>
    </citation>
    <scope>NUCLEOTIDE SEQUENCE [LARGE SCALE GENOMIC DNA]</scope>
    <source>
        <strain evidence="2">CECT 8649</strain>
    </source>
</reference>
<name>A0A238JC84_9RHOB</name>
<dbReference type="Pfam" id="PF19648">
    <property type="entry name" value="DUF6151"/>
    <property type="match status" value="1"/>
</dbReference>
<organism evidence="1 2">
    <name type="scientific">Pelagimonas phthalicica</name>
    <dbReference type="NCBI Taxonomy" id="1037362"/>
    <lineage>
        <taxon>Bacteria</taxon>
        <taxon>Pseudomonadati</taxon>
        <taxon>Pseudomonadota</taxon>
        <taxon>Alphaproteobacteria</taxon>
        <taxon>Rhodobacterales</taxon>
        <taxon>Roseobacteraceae</taxon>
        <taxon>Pelagimonas</taxon>
    </lineage>
</organism>
<dbReference type="Proteomes" id="UP000225972">
    <property type="component" value="Unassembled WGS sequence"/>
</dbReference>
<evidence type="ECO:0008006" key="3">
    <source>
        <dbReference type="Google" id="ProtNLM"/>
    </source>
</evidence>
<evidence type="ECO:0000313" key="1">
    <source>
        <dbReference type="EMBL" id="SMX28025.1"/>
    </source>
</evidence>
<dbReference type="OrthoDB" id="5500342at2"/>
<keyword evidence="2" id="KW-1185">Reference proteome</keyword>
<dbReference type="Gene3D" id="3.90.1590.10">
    <property type="entry name" value="glutathione-dependent formaldehyde- activating enzyme (gfa)"/>
    <property type="match status" value="1"/>
</dbReference>
<dbReference type="EMBL" id="FXXP01000002">
    <property type="protein sequence ID" value="SMX28025.1"/>
    <property type="molecule type" value="Genomic_DNA"/>
</dbReference>
<dbReference type="InterPro" id="IPR046149">
    <property type="entry name" value="DUF6151"/>
</dbReference>
<proteinExistence type="predicted"/>
<evidence type="ECO:0000313" key="2">
    <source>
        <dbReference type="Proteomes" id="UP000225972"/>
    </source>
</evidence>